<dbReference type="AlphaFoldDB" id="A0A2R7YSS3"/>
<evidence type="ECO:0000313" key="2">
    <source>
        <dbReference type="EMBL" id="PUA79441.1"/>
    </source>
</evidence>
<dbReference type="EMBL" id="PYXZ01000010">
    <property type="protein sequence ID" value="PUA79441.1"/>
    <property type="molecule type" value="Genomic_DNA"/>
</dbReference>
<name>A0A2R7YSS3_9ACTN</name>
<feature type="region of interest" description="Disordered" evidence="1">
    <location>
        <begin position="1"/>
        <end position="25"/>
    </location>
</feature>
<proteinExistence type="predicted"/>
<evidence type="ECO:0000313" key="3">
    <source>
        <dbReference type="Proteomes" id="UP000244867"/>
    </source>
</evidence>
<reference evidence="2 3" key="1">
    <citation type="submission" date="2018-03" db="EMBL/GenBank/DDBJ databases">
        <authorList>
            <person name="Keele B.F."/>
        </authorList>
    </citation>
    <scope>NUCLEOTIDE SEQUENCE [LARGE SCALE GENOMIC DNA]</scope>
    <source>
        <strain evidence="2 3">IB-3</strain>
    </source>
</reference>
<protein>
    <recommendedName>
        <fullName evidence="4">SAF domain-containing protein</fullName>
    </recommendedName>
</protein>
<dbReference type="RefSeq" id="WP_108346011.1">
    <property type="nucleotide sequence ID" value="NZ_PYXZ01000010.1"/>
</dbReference>
<keyword evidence="3" id="KW-1185">Reference proteome</keyword>
<sequence>MSRTHAATDVPSTAPRATRAQPPGWKDPRAWVGVAIVAVSVVAGARILGAADDSVTVWAAARDVAPGDTVRADDLVSTSVRFGDGTDLDRYLLTSDALPDDLRLTRGVGAGELVPAAALGSGEEADTVIVSLSFARELIPTNIGAGSVIELLVVPEDDAGERASAPAEPVTVVPDVVVIDAPSVSDSLGGVGRGRQLVLGIPESDDGVLTELLAASEDERVRVLVRG</sequence>
<evidence type="ECO:0000256" key="1">
    <source>
        <dbReference type="SAM" id="MobiDB-lite"/>
    </source>
</evidence>
<gene>
    <name evidence="2" type="ORF">C7S10_18885</name>
</gene>
<dbReference type="Proteomes" id="UP000244867">
    <property type="component" value="Unassembled WGS sequence"/>
</dbReference>
<organism evidence="2 3">
    <name type="scientific">Nocardioides currus</name>
    <dbReference type="NCBI Taxonomy" id="2133958"/>
    <lineage>
        <taxon>Bacteria</taxon>
        <taxon>Bacillati</taxon>
        <taxon>Actinomycetota</taxon>
        <taxon>Actinomycetes</taxon>
        <taxon>Propionibacteriales</taxon>
        <taxon>Nocardioidaceae</taxon>
        <taxon>Nocardioides</taxon>
    </lineage>
</organism>
<comment type="caution">
    <text evidence="2">The sequence shown here is derived from an EMBL/GenBank/DDBJ whole genome shotgun (WGS) entry which is preliminary data.</text>
</comment>
<evidence type="ECO:0008006" key="4">
    <source>
        <dbReference type="Google" id="ProtNLM"/>
    </source>
</evidence>
<accession>A0A2R7YSS3</accession>